<feature type="compositionally biased region" description="Basic and acidic residues" evidence="1">
    <location>
        <begin position="169"/>
        <end position="184"/>
    </location>
</feature>
<evidence type="ECO:0000259" key="2">
    <source>
        <dbReference type="Pfam" id="PF13298"/>
    </source>
</evidence>
<dbReference type="NCBIfam" id="TIGR02777">
    <property type="entry name" value="LigD_PE_dom"/>
    <property type="match status" value="1"/>
</dbReference>
<dbReference type="Pfam" id="PF13298">
    <property type="entry name" value="LigD_N"/>
    <property type="match status" value="1"/>
</dbReference>
<evidence type="ECO:0000256" key="1">
    <source>
        <dbReference type="SAM" id="MobiDB-lite"/>
    </source>
</evidence>
<dbReference type="KEGG" id="haa:A5892_07315"/>
<feature type="region of interest" description="Disordered" evidence="1">
    <location>
        <begin position="150"/>
        <end position="184"/>
    </location>
</feature>
<feature type="domain" description="DNA ligase D 3'-phosphoesterase" evidence="2">
    <location>
        <begin position="23"/>
        <end position="124"/>
    </location>
</feature>
<dbReference type="PANTHER" id="PTHR39465:SF1">
    <property type="entry name" value="DNA LIGASE D 3'-PHOSPHOESTERASE DOMAIN-CONTAINING PROTEIN"/>
    <property type="match status" value="1"/>
</dbReference>
<dbReference type="RefSeq" id="WP_064122250.1">
    <property type="nucleotide sequence ID" value="NZ_CP015243.1"/>
</dbReference>
<dbReference type="Proteomes" id="UP000077875">
    <property type="component" value="Chromosome"/>
</dbReference>
<name>A0A172YE99_9GAMM</name>
<keyword evidence="4" id="KW-1185">Reference proteome</keyword>
<dbReference type="PANTHER" id="PTHR39465">
    <property type="entry name" value="DNA LIGASE D, 3'-PHOSPHOESTERASE DOMAIN"/>
    <property type="match status" value="1"/>
</dbReference>
<protein>
    <recommendedName>
        <fullName evidence="2">DNA ligase D 3'-phosphoesterase domain-containing protein</fullName>
    </recommendedName>
</protein>
<evidence type="ECO:0000313" key="4">
    <source>
        <dbReference type="Proteomes" id="UP000077875"/>
    </source>
</evidence>
<organism evidence="3 4">
    <name type="scientific">Halotalea alkalilenta</name>
    <dbReference type="NCBI Taxonomy" id="376489"/>
    <lineage>
        <taxon>Bacteria</taxon>
        <taxon>Pseudomonadati</taxon>
        <taxon>Pseudomonadota</taxon>
        <taxon>Gammaproteobacteria</taxon>
        <taxon>Oceanospirillales</taxon>
        <taxon>Halomonadaceae</taxon>
        <taxon>Halotalea</taxon>
    </lineage>
</organism>
<dbReference type="EMBL" id="CP015243">
    <property type="protein sequence ID" value="ANF57295.1"/>
    <property type="molecule type" value="Genomic_DNA"/>
</dbReference>
<evidence type="ECO:0000313" key="3">
    <source>
        <dbReference type="EMBL" id="ANF57295.1"/>
    </source>
</evidence>
<dbReference type="AlphaFoldDB" id="A0A172YE99"/>
<proteinExistence type="predicted"/>
<accession>A0A172YE99</accession>
<dbReference type="STRING" id="376489.A5892_07315"/>
<sequence>MSRCDEHDSSGETPEGAACYVVHHHAASHDHFDLRLELDGVLKSWALPKGPSLSPGEKRLAIEVADHALDYAGFEGVIPTGRYGAGTVMLWDRGRWWATHPPTPDQLDIALRGEKLHGAWTLKRMSGKRNADGKQWLMIRRHGDDQAVLAPEDRSVLSGRSMDEIAEQGGKRAQPDLFTDDDRA</sequence>
<dbReference type="InterPro" id="IPR014144">
    <property type="entry name" value="LigD_PE_domain"/>
</dbReference>
<reference evidence="3 4" key="1">
    <citation type="submission" date="2016-04" db="EMBL/GenBank/DDBJ databases">
        <title>Complete Genome Sequence of Halotalea alkalilenta IHB B 13600.</title>
        <authorList>
            <person name="Swarnkar M.K."/>
            <person name="Sharma A."/>
            <person name="Kaushal K."/>
            <person name="Soni R."/>
            <person name="Rana S."/>
            <person name="Singh A.K."/>
            <person name="Gulati A."/>
        </authorList>
    </citation>
    <scope>NUCLEOTIDE SEQUENCE [LARGE SCALE GENOMIC DNA]</scope>
    <source>
        <strain evidence="3 4">IHB B 13600</strain>
    </source>
</reference>
<gene>
    <name evidence="3" type="ORF">A5892_07315</name>
</gene>